<accession>A0A6C0DY44</accession>
<proteinExistence type="predicted"/>
<name>A0A6C0DY44_9ZZZZ</name>
<protein>
    <submittedName>
        <fullName evidence="1">Uncharacterized protein</fullName>
    </submittedName>
</protein>
<sequence length="315" mass="32931">MSSSGINAINSGPLIIRSYLGSSSNNTYALGANDIPISSNRVLITSTNGLVVLSDNIYVSSITVSSINGGGGGGNDVYWSSTLNNGGIVNTNTGNVNINSTLSVSSIVNVPQISTFAVASAISTAKSYFINYTADIGNGPVYPIYPVLRFNSLKNGNQPKSLILTMSDGNPTWISSWENLEPTDITNVCANFNINSNSTITQQFFTSTINTSTINATGPAISRVATSTIVSDPTSSGWINYLGKYCFVNGDTIPTLTLPTAGDVPPDGTIIVIRNIGVSGNITVNNVVGGTSIILSGRTTSFIYTTTVTTGWYTL</sequence>
<reference evidence="1" key="1">
    <citation type="journal article" date="2020" name="Nature">
        <title>Giant virus diversity and host interactions through global metagenomics.</title>
        <authorList>
            <person name="Schulz F."/>
            <person name="Roux S."/>
            <person name="Paez-Espino D."/>
            <person name="Jungbluth S."/>
            <person name="Walsh D.A."/>
            <person name="Denef V.J."/>
            <person name="McMahon K.D."/>
            <person name="Konstantinidis K.T."/>
            <person name="Eloe-Fadrosh E.A."/>
            <person name="Kyrpides N.C."/>
            <person name="Woyke T."/>
        </authorList>
    </citation>
    <scope>NUCLEOTIDE SEQUENCE</scope>
    <source>
        <strain evidence="1">GVMAG-M-3300023174-60</strain>
    </source>
</reference>
<organism evidence="1">
    <name type="scientific">viral metagenome</name>
    <dbReference type="NCBI Taxonomy" id="1070528"/>
    <lineage>
        <taxon>unclassified sequences</taxon>
        <taxon>metagenomes</taxon>
        <taxon>organismal metagenomes</taxon>
    </lineage>
</organism>
<dbReference type="AlphaFoldDB" id="A0A6C0DY44"/>
<evidence type="ECO:0000313" key="1">
    <source>
        <dbReference type="EMBL" id="QHT20095.1"/>
    </source>
</evidence>
<dbReference type="EMBL" id="MN739677">
    <property type="protein sequence ID" value="QHT20095.1"/>
    <property type="molecule type" value="Genomic_DNA"/>
</dbReference>